<dbReference type="RefSeq" id="WP_311704672.1">
    <property type="nucleotide sequence ID" value="NZ_JAVREL010000006.1"/>
</dbReference>
<evidence type="ECO:0008006" key="4">
    <source>
        <dbReference type="Google" id="ProtNLM"/>
    </source>
</evidence>
<protein>
    <recommendedName>
        <fullName evidence="4">Chromosome partitioning protein</fullName>
    </recommendedName>
</protein>
<dbReference type="EMBL" id="JAVREL010000006">
    <property type="protein sequence ID" value="MDT0343535.1"/>
    <property type="molecule type" value="Genomic_DNA"/>
</dbReference>
<gene>
    <name evidence="2" type="ORF">RM590_13060</name>
</gene>
<organism evidence="2 3">
    <name type="scientific">Streptomyces litchfieldiae</name>
    <dbReference type="NCBI Taxonomy" id="3075543"/>
    <lineage>
        <taxon>Bacteria</taxon>
        <taxon>Bacillati</taxon>
        <taxon>Actinomycetota</taxon>
        <taxon>Actinomycetes</taxon>
        <taxon>Kitasatosporales</taxon>
        <taxon>Streptomycetaceae</taxon>
        <taxon>Streptomyces</taxon>
    </lineage>
</organism>
<name>A0ABU2MPJ4_9ACTN</name>
<accession>A0ABU2MPJ4</accession>
<evidence type="ECO:0000313" key="3">
    <source>
        <dbReference type="Proteomes" id="UP001183246"/>
    </source>
</evidence>
<reference evidence="3" key="1">
    <citation type="submission" date="2023-07" db="EMBL/GenBank/DDBJ databases">
        <title>30 novel species of actinomycetes from the DSMZ collection.</title>
        <authorList>
            <person name="Nouioui I."/>
        </authorList>
    </citation>
    <scope>NUCLEOTIDE SEQUENCE [LARGE SCALE GENOMIC DNA]</scope>
    <source>
        <strain evidence="3">DSM 44938</strain>
    </source>
</reference>
<feature type="region of interest" description="Disordered" evidence="1">
    <location>
        <begin position="49"/>
        <end position="86"/>
    </location>
</feature>
<evidence type="ECO:0000256" key="1">
    <source>
        <dbReference type="SAM" id="MobiDB-lite"/>
    </source>
</evidence>
<comment type="caution">
    <text evidence="2">The sequence shown here is derived from an EMBL/GenBank/DDBJ whole genome shotgun (WGS) entry which is preliminary data.</text>
</comment>
<sequence>MIELGAAATSAAMWLFQWAAARVAGRAEAAADQVLDVALERLETTVRGELGEDPALERLTEEAAEGRDTPSDRTRRRVADALEDAAERDPAFAEALRAALREIQEASGTSATATDGIAVGGDLTIKAEGGSIAAGVIHGDVSVNPPPAQG</sequence>
<keyword evidence="3" id="KW-1185">Reference proteome</keyword>
<proteinExistence type="predicted"/>
<evidence type="ECO:0000313" key="2">
    <source>
        <dbReference type="EMBL" id="MDT0343535.1"/>
    </source>
</evidence>
<dbReference type="Proteomes" id="UP001183246">
    <property type="component" value="Unassembled WGS sequence"/>
</dbReference>